<accession>T1H7K3</accession>
<evidence type="ECO:0000256" key="3">
    <source>
        <dbReference type="ARBA" id="ARBA00023006"/>
    </source>
</evidence>
<reference evidence="4" key="2">
    <citation type="submission" date="2015-06" db="UniProtKB">
        <authorList>
            <consortium name="EnsemblMetazoa"/>
        </authorList>
    </citation>
    <scope>IDENTIFICATION</scope>
</reference>
<sequence length="122" mass="14290">HRCLGKYMYTGDTQYSIGSVGYTDVDCNFIDFTYVCCTSERLNQTVRQAINQFSENLRCNESSGSTGQISLEFFQKKKPRWSFTTNTPWEVWTIRLELKNSQNEDERQRCREAVSEMLTDKV</sequence>
<dbReference type="PANTHER" id="PTHR13292">
    <property type="entry name" value="AUTOPHAGY-RELATED PROTEIN 101"/>
    <property type="match status" value="1"/>
</dbReference>
<dbReference type="AlphaFoldDB" id="T1H7K3"/>
<dbReference type="EnsemblMetazoa" id="MESCA012740-RA">
    <property type="protein sequence ID" value="MESCA012740-PA"/>
    <property type="gene ID" value="MESCA012740"/>
</dbReference>
<comment type="similarity">
    <text evidence="1">Belongs to the ATG101 family.</text>
</comment>
<keyword evidence="3" id="KW-0072">Autophagy</keyword>
<dbReference type="Proteomes" id="UP000015102">
    <property type="component" value="Unassembled WGS sequence"/>
</dbReference>
<dbReference type="GO" id="GO:1990316">
    <property type="term" value="C:Atg1/ULK1 kinase complex"/>
    <property type="evidence" value="ECO:0007669"/>
    <property type="project" value="TreeGrafter"/>
</dbReference>
<proteinExistence type="inferred from homology"/>
<dbReference type="GO" id="GO:0000407">
    <property type="term" value="C:phagophore assembly site"/>
    <property type="evidence" value="ECO:0007669"/>
    <property type="project" value="TreeGrafter"/>
</dbReference>
<keyword evidence="5" id="KW-1185">Reference proteome</keyword>
<evidence type="ECO:0000313" key="5">
    <source>
        <dbReference type="Proteomes" id="UP000015102"/>
    </source>
</evidence>
<dbReference type="InterPro" id="IPR012445">
    <property type="entry name" value="ATG101"/>
</dbReference>
<dbReference type="GO" id="GO:0019901">
    <property type="term" value="F:protein kinase binding"/>
    <property type="evidence" value="ECO:0007669"/>
    <property type="project" value="TreeGrafter"/>
</dbReference>
<organism evidence="4 5">
    <name type="scientific">Megaselia scalaris</name>
    <name type="common">Humpbacked fly</name>
    <name type="synonym">Phora scalaris</name>
    <dbReference type="NCBI Taxonomy" id="36166"/>
    <lineage>
        <taxon>Eukaryota</taxon>
        <taxon>Metazoa</taxon>
        <taxon>Ecdysozoa</taxon>
        <taxon>Arthropoda</taxon>
        <taxon>Hexapoda</taxon>
        <taxon>Insecta</taxon>
        <taxon>Pterygota</taxon>
        <taxon>Neoptera</taxon>
        <taxon>Endopterygota</taxon>
        <taxon>Diptera</taxon>
        <taxon>Brachycera</taxon>
        <taxon>Muscomorpha</taxon>
        <taxon>Platypezoidea</taxon>
        <taxon>Phoridae</taxon>
        <taxon>Megaseliini</taxon>
        <taxon>Megaselia</taxon>
    </lineage>
</organism>
<protein>
    <recommendedName>
        <fullName evidence="2">Autophagy-related protein 101</fullName>
    </recommendedName>
</protein>
<name>T1H7K3_MEGSC</name>
<dbReference type="STRING" id="36166.T1H7K3"/>
<dbReference type="GO" id="GO:0000045">
    <property type="term" value="P:autophagosome assembly"/>
    <property type="evidence" value="ECO:0007669"/>
    <property type="project" value="TreeGrafter"/>
</dbReference>
<reference evidence="5" key="1">
    <citation type="submission" date="2013-02" db="EMBL/GenBank/DDBJ databases">
        <authorList>
            <person name="Hughes D."/>
        </authorList>
    </citation>
    <scope>NUCLEOTIDE SEQUENCE</scope>
    <source>
        <strain>Durham</strain>
        <strain evidence="5">NC isolate 2 -- Noor lab</strain>
    </source>
</reference>
<evidence type="ECO:0000256" key="1">
    <source>
        <dbReference type="ARBA" id="ARBA00007130"/>
    </source>
</evidence>
<dbReference type="Pfam" id="PF07855">
    <property type="entry name" value="ATG101"/>
    <property type="match status" value="1"/>
</dbReference>
<dbReference type="PANTHER" id="PTHR13292:SF0">
    <property type="entry name" value="AUTOPHAGY-RELATED PROTEIN 101"/>
    <property type="match status" value="1"/>
</dbReference>
<evidence type="ECO:0000256" key="2">
    <source>
        <dbReference type="ARBA" id="ARBA00018874"/>
    </source>
</evidence>
<dbReference type="HOGENOM" id="CLU_152291_0_0_1"/>
<evidence type="ECO:0000313" key="4">
    <source>
        <dbReference type="EnsemblMetazoa" id="MESCA012740-PA"/>
    </source>
</evidence>